<dbReference type="PROSITE" id="PS00892">
    <property type="entry name" value="HIT_1"/>
    <property type="match status" value="1"/>
</dbReference>
<evidence type="ECO:0000313" key="5">
    <source>
        <dbReference type="EMBL" id="PIT98536.1"/>
    </source>
</evidence>
<dbReference type="GO" id="GO:0003824">
    <property type="term" value="F:catalytic activity"/>
    <property type="evidence" value="ECO:0007669"/>
    <property type="project" value="InterPro"/>
</dbReference>
<evidence type="ECO:0000256" key="1">
    <source>
        <dbReference type="PIRSR" id="PIRSR601310-1"/>
    </source>
</evidence>
<feature type="active site" description="Tele-AMP-histidine intermediate" evidence="1">
    <location>
        <position position="101"/>
    </location>
</feature>
<evidence type="ECO:0000256" key="3">
    <source>
        <dbReference type="PROSITE-ProRule" id="PRU00464"/>
    </source>
</evidence>
<proteinExistence type="predicted"/>
<organism evidence="5 6">
    <name type="scientific">Candidatus Andersenbacteria bacterium CG10_big_fil_rev_8_21_14_0_10_54_11</name>
    <dbReference type="NCBI Taxonomy" id="1974485"/>
    <lineage>
        <taxon>Bacteria</taxon>
        <taxon>Candidatus Anderseniibacteriota</taxon>
    </lineage>
</organism>
<gene>
    <name evidence="5" type="ORF">COT71_00165</name>
</gene>
<dbReference type="PANTHER" id="PTHR23089">
    <property type="entry name" value="HISTIDINE TRIAD HIT PROTEIN"/>
    <property type="match status" value="1"/>
</dbReference>
<dbReference type="AlphaFoldDB" id="A0A2M6X0F8"/>
<comment type="caution">
    <text evidence="5">The sequence shown here is derived from an EMBL/GenBank/DDBJ whole genome shotgun (WGS) entry which is preliminary data.</text>
</comment>
<dbReference type="Pfam" id="PF01230">
    <property type="entry name" value="HIT"/>
    <property type="match status" value="1"/>
</dbReference>
<dbReference type="Proteomes" id="UP000230731">
    <property type="component" value="Unassembled WGS sequence"/>
</dbReference>
<dbReference type="SUPFAM" id="SSF54197">
    <property type="entry name" value="HIT-like"/>
    <property type="match status" value="1"/>
</dbReference>
<evidence type="ECO:0000256" key="2">
    <source>
        <dbReference type="PIRSR" id="PIRSR601310-3"/>
    </source>
</evidence>
<evidence type="ECO:0000259" key="4">
    <source>
        <dbReference type="PROSITE" id="PS51084"/>
    </source>
</evidence>
<dbReference type="PROSITE" id="PS51084">
    <property type="entry name" value="HIT_2"/>
    <property type="match status" value="1"/>
</dbReference>
<dbReference type="InterPro" id="IPR036265">
    <property type="entry name" value="HIT-like_sf"/>
</dbReference>
<dbReference type="Gene3D" id="3.30.428.10">
    <property type="entry name" value="HIT-like"/>
    <property type="match status" value="1"/>
</dbReference>
<dbReference type="EMBL" id="PEZP01000002">
    <property type="protein sequence ID" value="PIT98536.1"/>
    <property type="molecule type" value="Genomic_DNA"/>
</dbReference>
<feature type="domain" description="HIT" evidence="4">
    <location>
        <begin position="6"/>
        <end position="115"/>
    </location>
</feature>
<dbReference type="InterPro" id="IPR001310">
    <property type="entry name" value="Histidine_triad_HIT"/>
</dbReference>
<dbReference type="InterPro" id="IPR019808">
    <property type="entry name" value="Histidine_triad_CS"/>
</dbReference>
<evidence type="ECO:0000313" key="6">
    <source>
        <dbReference type="Proteomes" id="UP000230731"/>
    </source>
</evidence>
<accession>A0A2M6X0F8</accession>
<protein>
    <submittedName>
        <fullName evidence="5">Histidine triad nucleotide-binding protein</fullName>
    </submittedName>
</protein>
<dbReference type="InterPro" id="IPR011146">
    <property type="entry name" value="HIT-like"/>
</dbReference>
<feature type="short sequence motif" description="Histidine triad motif" evidence="2 3">
    <location>
        <begin position="99"/>
        <end position="103"/>
    </location>
</feature>
<sequence>MAEQCIFCAIAADEAQADVVYENDETVFFHDIRPKMPVHIVGITRRHISSLATAMLADLPYVGALLAAVPAAAREAGLAAHGFRVVSNAGGHAGQEVPHLHVHVLGGGRLGPMVCREA</sequence>
<name>A0A2M6X0F8_9BACT</name>
<dbReference type="PRINTS" id="PR00332">
    <property type="entry name" value="HISTRIAD"/>
</dbReference>
<reference evidence="6" key="1">
    <citation type="submission" date="2017-09" db="EMBL/GenBank/DDBJ databases">
        <title>Depth-based differentiation of microbial function through sediment-hosted aquifers and enrichment of novel symbionts in the deep terrestrial subsurface.</title>
        <authorList>
            <person name="Probst A.J."/>
            <person name="Ladd B."/>
            <person name="Jarett J.K."/>
            <person name="Geller-Mcgrath D.E."/>
            <person name="Sieber C.M.K."/>
            <person name="Emerson J.B."/>
            <person name="Anantharaman K."/>
            <person name="Thomas B.C."/>
            <person name="Malmstrom R."/>
            <person name="Stieglmeier M."/>
            <person name="Klingl A."/>
            <person name="Woyke T."/>
            <person name="Ryan C.M."/>
            <person name="Banfield J.F."/>
        </authorList>
    </citation>
    <scope>NUCLEOTIDE SEQUENCE [LARGE SCALE GENOMIC DNA]</scope>
</reference>